<dbReference type="Gene3D" id="1.10.287.1060">
    <property type="entry name" value="ESAT-6-like"/>
    <property type="match status" value="1"/>
</dbReference>
<dbReference type="NCBIfam" id="TIGR03930">
    <property type="entry name" value="WXG100_ESAT6"/>
    <property type="match status" value="1"/>
</dbReference>
<dbReference type="Proteomes" id="UP000708347">
    <property type="component" value="Unassembled WGS sequence"/>
</dbReference>
<dbReference type="EMBL" id="VBSB01000014">
    <property type="protein sequence ID" value="NTY62169.1"/>
    <property type="molecule type" value="Genomic_DNA"/>
</dbReference>
<dbReference type="InterPro" id="IPR036689">
    <property type="entry name" value="ESAT-6-like_sf"/>
</dbReference>
<organism evidence="1 2">
    <name type="scientific">Mycolicibacterium sphagni</name>
    <dbReference type="NCBI Taxonomy" id="1786"/>
    <lineage>
        <taxon>Bacteria</taxon>
        <taxon>Bacillati</taxon>
        <taxon>Actinomycetota</taxon>
        <taxon>Actinomycetes</taxon>
        <taxon>Mycobacteriales</taxon>
        <taxon>Mycobacteriaceae</taxon>
        <taxon>Mycolicibacterium</taxon>
    </lineage>
</organism>
<protein>
    <submittedName>
        <fullName evidence="1">WXG100 family type VII secretion target</fullName>
    </submittedName>
</protein>
<sequence length="115" mass="12216">MADSMGGGGQLHADNPQMQVAVAHMDSTSSQIRSLMHSISGYVSDVSGSAWGGEANVAFQNSMTHWNEAAVKMDKVLQDIHDGVFQSRVAHDSQEDANVSDLTRAGHATFGISPM</sequence>
<dbReference type="Pfam" id="PF06013">
    <property type="entry name" value="WXG100"/>
    <property type="match status" value="1"/>
</dbReference>
<dbReference type="SUPFAM" id="SSF140453">
    <property type="entry name" value="EsxAB dimer-like"/>
    <property type="match status" value="1"/>
</dbReference>
<accession>A0ABX2JWQ3</accession>
<reference evidence="1 2" key="1">
    <citation type="submission" date="2019-05" db="EMBL/GenBank/DDBJ databases">
        <title>Mycolicibacterium sphagni ENV482 genome assembly.</title>
        <authorList>
            <person name="Chen W."/>
            <person name="Faulkner N.W."/>
            <person name="Hyman M.R."/>
        </authorList>
    </citation>
    <scope>NUCLEOTIDE SEQUENCE [LARGE SCALE GENOMIC DNA]</scope>
    <source>
        <strain evidence="1 2">ENV482</strain>
    </source>
</reference>
<evidence type="ECO:0000313" key="2">
    <source>
        <dbReference type="Proteomes" id="UP000708347"/>
    </source>
</evidence>
<dbReference type="RefSeq" id="WP_174399897.1">
    <property type="nucleotide sequence ID" value="NZ_VBSB01000014.1"/>
</dbReference>
<name>A0ABX2JWQ3_9MYCO</name>
<gene>
    <name evidence="1" type="ORF">FEG63_21745</name>
</gene>
<keyword evidence="2" id="KW-1185">Reference proteome</keyword>
<comment type="caution">
    <text evidence="1">The sequence shown here is derived from an EMBL/GenBank/DDBJ whole genome shotgun (WGS) entry which is preliminary data.</text>
</comment>
<proteinExistence type="predicted"/>
<dbReference type="InterPro" id="IPR010310">
    <property type="entry name" value="T7SS_ESAT-6-like"/>
</dbReference>
<evidence type="ECO:0000313" key="1">
    <source>
        <dbReference type="EMBL" id="NTY62169.1"/>
    </source>
</evidence>